<accession>A0A420E738</accession>
<dbReference type="RefSeq" id="WP_120356085.1">
    <property type="nucleotide sequence ID" value="NZ_RAQO01000009.1"/>
</dbReference>
<dbReference type="AlphaFoldDB" id="A0A420E738"/>
<comment type="caution">
    <text evidence="2">The sequence shown here is derived from an EMBL/GenBank/DDBJ whole genome shotgun (WGS) entry which is preliminary data.</text>
</comment>
<evidence type="ECO:0000313" key="3">
    <source>
        <dbReference type="Proteomes" id="UP000286482"/>
    </source>
</evidence>
<dbReference type="EMBL" id="RAQO01000009">
    <property type="protein sequence ID" value="RKF14274.1"/>
    <property type="molecule type" value="Genomic_DNA"/>
</dbReference>
<keyword evidence="3" id="KW-1185">Reference proteome</keyword>
<dbReference type="InterPro" id="IPR019629">
    <property type="entry name" value="Uncharacterised_HI1736/YgjV"/>
</dbReference>
<dbReference type="Proteomes" id="UP000286482">
    <property type="component" value="Unassembled WGS sequence"/>
</dbReference>
<keyword evidence="1" id="KW-0472">Membrane</keyword>
<organism evidence="2 3">
    <name type="scientific">Alginatibacterium sediminis</name>
    <dbReference type="NCBI Taxonomy" id="2164068"/>
    <lineage>
        <taxon>Bacteria</taxon>
        <taxon>Pseudomonadati</taxon>
        <taxon>Pseudomonadota</taxon>
        <taxon>Gammaproteobacteria</taxon>
        <taxon>Alteromonadales</taxon>
        <taxon>Alteromonadaceae</taxon>
        <taxon>Alginatibacterium</taxon>
    </lineage>
</organism>
<evidence type="ECO:0000313" key="2">
    <source>
        <dbReference type="EMBL" id="RKF14274.1"/>
    </source>
</evidence>
<keyword evidence="1" id="KW-0812">Transmembrane</keyword>
<gene>
    <name evidence="2" type="ORF">DBZ36_16550</name>
</gene>
<name>A0A420E738_9ALTE</name>
<feature type="transmembrane region" description="Helical" evidence="1">
    <location>
        <begin position="79"/>
        <end position="96"/>
    </location>
</feature>
<keyword evidence="1" id="KW-1133">Transmembrane helix</keyword>
<protein>
    <submittedName>
        <fullName evidence="2">YgjV family protein</fullName>
    </submittedName>
</protein>
<feature type="transmembrane region" description="Helical" evidence="1">
    <location>
        <begin position="6"/>
        <end position="28"/>
    </location>
</feature>
<reference evidence="2 3" key="1">
    <citation type="submission" date="2018-09" db="EMBL/GenBank/DDBJ databases">
        <authorList>
            <person name="Wang Z."/>
        </authorList>
    </citation>
    <scope>NUCLEOTIDE SEQUENCE [LARGE SCALE GENOMIC DNA]</scope>
    <source>
        <strain evidence="2 3">ALS 81</strain>
    </source>
</reference>
<evidence type="ECO:0000256" key="1">
    <source>
        <dbReference type="SAM" id="Phobius"/>
    </source>
</evidence>
<feature type="transmembrane region" description="Helical" evidence="1">
    <location>
        <begin position="35"/>
        <end position="59"/>
    </location>
</feature>
<dbReference type="Pfam" id="PF10688">
    <property type="entry name" value="Imp-YgjV"/>
    <property type="match status" value="1"/>
</dbReference>
<sequence>MDVWGFNQYTVAQVLGFIAFFFSIAAFATTKDKRFRVFLTVACLLLALQYGLLFAYVAAANLVINAFRALWSINHSGHKWFWAFFITQSIISVIVYKSPIDLLPWFASAISCYALFFLSGIQLRIAMLLCTVVWLINSSLVGSYGAIFNDVFNITVTLSTIYRLKLAKSNNAASSSP</sequence>
<feature type="transmembrane region" description="Helical" evidence="1">
    <location>
        <begin position="103"/>
        <end position="136"/>
    </location>
</feature>
<proteinExistence type="predicted"/>
<feature type="transmembrane region" description="Helical" evidence="1">
    <location>
        <begin position="142"/>
        <end position="162"/>
    </location>
</feature>
<dbReference type="OrthoDB" id="7858522at2"/>